<organism evidence="9 10">
    <name type="scientific">Marihabitans asiaticum</name>
    <dbReference type="NCBI Taxonomy" id="415218"/>
    <lineage>
        <taxon>Bacteria</taxon>
        <taxon>Bacillati</taxon>
        <taxon>Actinomycetota</taxon>
        <taxon>Actinomycetes</taxon>
        <taxon>Micrococcales</taxon>
        <taxon>Intrasporangiaceae</taxon>
        <taxon>Marihabitans</taxon>
    </lineage>
</organism>
<keyword evidence="3 7" id="KW-0489">Methyltransferase</keyword>
<protein>
    <recommendedName>
        <fullName evidence="7">tRNA (guanine-N(7)-)-methyltransferase</fullName>
        <ecNumber evidence="7">2.1.1.33</ecNumber>
    </recommendedName>
    <alternativeName>
        <fullName evidence="7">tRNA (guanine(46)-N(7))-methyltransferase</fullName>
    </alternativeName>
    <alternativeName>
        <fullName evidence="7">tRNA(m7G46)-methyltransferase</fullName>
    </alternativeName>
</protein>
<evidence type="ECO:0000256" key="2">
    <source>
        <dbReference type="ARBA" id="ARBA00003015"/>
    </source>
</evidence>
<evidence type="ECO:0000256" key="7">
    <source>
        <dbReference type="HAMAP-Rule" id="MF_01057"/>
    </source>
</evidence>
<dbReference type="InterPro" id="IPR029063">
    <property type="entry name" value="SAM-dependent_MTases_sf"/>
</dbReference>
<comment type="caution">
    <text evidence="9">The sequence shown here is derived from an EMBL/GenBank/DDBJ whole genome shotgun (WGS) entry which is preliminary data.</text>
</comment>
<feature type="binding site" evidence="7">
    <location>
        <position position="164"/>
    </location>
    <ligand>
        <name>S-adenosyl-L-methionine</name>
        <dbReference type="ChEBI" id="CHEBI:59789"/>
    </ligand>
</feature>
<dbReference type="CDD" id="cd02440">
    <property type="entry name" value="AdoMet_MTases"/>
    <property type="match status" value="1"/>
</dbReference>
<evidence type="ECO:0000313" key="10">
    <source>
        <dbReference type="Proteomes" id="UP000315628"/>
    </source>
</evidence>
<feature type="compositionally biased region" description="Basic and acidic residues" evidence="8">
    <location>
        <begin position="20"/>
        <end position="36"/>
    </location>
</feature>
<keyword evidence="4 7" id="KW-0808">Transferase</keyword>
<dbReference type="PANTHER" id="PTHR23417">
    <property type="entry name" value="3-DEOXY-D-MANNO-OCTULOSONIC-ACID TRANSFERASE/TRNA GUANINE-N 7 - -METHYLTRANSFERASE"/>
    <property type="match status" value="1"/>
</dbReference>
<dbReference type="NCBIfam" id="TIGR00091">
    <property type="entry name" value="tRNA (guanosine(46)-N7)-methyltransferase TrmB"/>
    <property type="match status" value="1"/>
</dbReference>
<name>A0A560W7X3_9MICO</name>
<evidence type="ECO:0000256" key="1">
    <source>
        <dbReference type="ARBA" id="ARBA00000142"/>
    </source>
</evidence>
<evidence type="ECO:0000256" key="5">
    <source>
        <dbReference type="ARBA" id="ARBA00022691"/>
    </source>
</evidence>
<feature type="compositionally biased region" description="Basic and acidic residues" evidence="8">
    <location>
        <begin position="1"/>
        <end position="13"/>
    </location>
</feature>
<keyword evidence="6 7" id="KW-0819">tRNA processing</keyword>
<dbReference type="Pfam" id="PF02390">
    <property type="entry name" value="Methyltransf_4"/>
    <property type="match status" value="1"/>
</dbReference>
<dbReference type="PANTHER" id="PTHR23417:SF14">
    <property type="entry name" value="PENTACOTRIPEPTIDE-REPEAT REGION OF PRORP DOMAIN-CONTAINING PROTEIN"/>
    <property type="match status" value="1"/>
</dbReference>
<evidence type="ECO:0000313" key="9">
    <source>
        <dbReference type="EMBL" id="TWD13733.1"/>
    </source>
</evidence>
<feature type="binding site" evidence="7">
    <location>
        <position position="89"/>
    </location>
    <ligand>
        <name>S-adenosyl-L-methionine</name>
        <dbReference type="ChEBI" id="CHEBI:59789"/>
    </ligand>
</feature>
<feature type="binding site" evidence="7">
    <location>
        <position position="168"/>
    </location>
    <ligand>
        <name>substrate</name>
    </ligand>
</feature>
<dbReference type="EC" id="2.1.1.33" evidence="7"/>
<dbReference type="EMBL" id="VIUW01000004">
    <property type="protein sequence ID" value="TWD13733.1"/>
    <property type="molecule type" value="Genomic_DNA"/>
</dbReference>
<comment type="pathway">
    <text evidence="7">tRNA modification; N(7)-methylguanine-tRNA biosynthesis.</text>
</comment>
<evidence type="ECO:0000256" key="3">
    <source>
        <dbReference type="ARBA" id="ARBA00022603"/>
    </source>
</evidence>
<dbReference type="Proteomes" id="UP000315628">
    <property type="component" value="Unassembled WGS sequence"/>
</dbReference>
<sequence length="258" mass="28636">MSPVDDHVPDQPHDQASSDPLRRPATDRPRTEDGRHRSGVRTFTPRWRSSPLTDERMARLMPRYGVGSELLDQARRAEIFGRVAPFVLEIGSGHGGAARAYAASHPEHDLLAVEVHVPGIARMLAAAHEEGLANLRVHRGDALELLQTSIQAGSLEAVHLFFPDPWPKARHAKRRLIQQHTLDLIASRLRPGGALLVATDHAQYAEHVREQLAEHGGFEVSEGDRPAWRPTDGFEDKGTRAGRAIHELRIVARDTSDR</sequence>
<feature type="binding site" evidence="7">
    <location>
        <position position="200"/>
    </location>
    <ligand>
        <name>substrate</name>
    </ligand>
</feature>
<dbReference type="GO" id="GO:0008176">
    <property type="term" value="F:tRNA (guanine(46)-N7)-methyltransferase activity"/>
    <property type="evidence" value="ECO:0007669"/>
    <property type="project" value="UniProtKB-UniRule"/>
</dbReference>
<feature type="region of interest" description="Disordered" evidence="8">
    <location>
        <begin position="1"/>
        <end position="49"/>
    </location>
</feature>
<dbReference type="UniPathway" id="UPA00989"/>
<evidence type="ECO:0000256" key="8">
    <source>
        <dbReference type="SAM" id="MobiDB-lite"/>
    </source>
</evidence>
<dbReference type="InterPro" id="IPR055361">
    <property type="entry name" value="tRNA_methyltr_TrmB_bact"/>
</dbReference>
<dbReference type="AlphaFoldDB" id="A0A560W7X3"/>
<dbReference type="HAMAP" id="MF_01057">
    <property type="entry name" value="tRNA_methyltr_TrmB"/>
    <property type="match status" value="1"/>
</dbReference>
<keyword evidence="10" id="KW-1185">Reference proteome</keyword>
<comment type="similarity">
    <text evidence="7">Belongs to the class I-like SAM-binding methyltransferase superfamily. TrmB family.</text>
</comment>
<dbReference type="PROSITE" id="PS51625">
    <property type="entry name" value="SAM_MT_TRMB"/>
    <property type="match status" value="1"/>
</dbReference>
<comment type="catalytic activity">
    <reaction evidence="1 7">
        <text>guanosine(46) in tRNA + S-adenosyl-L-methionine = N(7)-methylguanosine(46) in tRNA + S-adenosyl-L-homocysteine</text>
        <dbReference type="Rhea" id="RHEA:42708"/>
        <dbReference type="Rhea" id="RHEA-COMP:10188"/>
        <dbReference type="Rhea" id="RHEA-COMP:10189"/>
        <dbReference type="ChEBI" id="CHEBI:57856"/>
        <dbReference type="ChEBI" id="CHEBI:59789"/>
        <dbReference type="ChEBI" id="CHEBI:74269"/>
        <dbReference type="ChEBI" id="CHEBI:74480"/>
        <dbReference type="EC" id="2.1.1.33"/>
    </reaction>
</comment>
<accession>A0A560W7X3</accession>
<dbReference type="Gene3D" id="3.40.50.150">
    <property type="entry name" value="Vaccinia Virus protein VP39"/>
    <property type="match status" value="1"/>
</dbReference>
<evidence type="ECO:0000256" key="6">
    <source>
        <dbReference type="ARBA" id="ARBA00022694"/>
    </source>
</evidence>
<dbReference type="OrthoDB" id="9802090at2"/>
<evidence type="ECO:0000256" key="4">
    <source>
        <dbReference type="ARBA" id="ARBA00022679"/>
    </source>
</evidence>
<comment type="caution">
    <text evidence="7">Lacks conserved residue(s) required for the propagation of feature annotation.</text>
</comment>
<feature type="binding site" evidence="7">
    <location>
        <position position="141"/>
    </location>
    <ligand>
        <name>S-adenosyl-L-methionine</name>
        <dbReference type="ChEBI" id="CHEBI:59789"/>
    </ligand>
</feature>
<dbReference type="GO" id="GO:0043527">
    <property type="term" value="C:tRNA methyltransferase complex"/>
    <property type="evidence" value="ECO:0007669"/>
    <property type="project" value="TreeGrafter"/>
</dbReference>
<dbReference type="SUPFAM" id="SSF53335">
    <property type="entry name" value="S-adenosyl-L-methionine-dependent methyltransferases"/>
    <property type="match status" value="1"/>
</dbReference>
<reference evidence="9 10" key="1">
    <citation type="submission" date="2019-06" db="EMBL/GenBank/DDBJ databases">
        <title>Sequencing the genomes of 1000 actinobacteria strains.</title>
        <authorList>
            <person name="Klenk H.-P."/>
        </authorList>
    </citation>
    <scope>NUCLEOTIDE SEQUENCE [LARGE SCALE GENOMIC DNA]</scope>
    <source>
        <strain evidence="9 10">DSM 18935</strain>
    </source>
</reference>
<gene>
    <name evidence="7" type="primary">trmB</name>
    <name evidence="9" type="ORF">FB557_2366</name>
</gene>
<keyword evidence="5 7" id="KW-0949">S-adenosyl-L-methionine</keyword>
<proteinExistence type="inferred from homology"/>
<feature type="binding site" evidence="7">
    <location>
        <position position="114"/>
    </location>
    <ligand>
        <name>S-adenosyl-L-methionine</name>
        <dbReference type="ChEBI" id="CHEBI:59789"/>
    </ligand>
</feature>
<feature type="region of interest" description="Disordered" evidence="8">
    <location>
        <begin position="216"/>
        <end position="239"/>
    </location>
</feature>
<dbReference type="InterPro" id="IPR003358">
    <property type="entry name" value="tRNA_(Gua-N-7)_MeTrfase_Trmb"/>
</dbReference>
<comment type="function">
    <text evidence="2 7">Catalyzes the formation of N(7)-methylguanine at position 46 (m7G46) in tRNA.</text>
</comment>
<dbReference type="RefSeq" id="WP_144857801.1">
    <property type="nucleotide sequence ID" value="NZ_BAAAYT010000002.1"/>
</dbReference>